<protein>
    <recommendedName>
        <fullName evidence="4">DUF1294 domain-containing protein</fullName>
    </recommendedName>
</protein>
<feature type="transmembrane region" description="Helical" evidence="1">
    <location>
        <begin position="59"/>
        <end position="78"/>
    </location>
</feature>
<sequence>MQICLYIYKFMCGVIEWSIIYMKIFLIYLLLMNIAGFAAMGIDKCKAMAHAWRIPEKTLFGLSLLGGSAGTWAGMYAFRHKTKHWYFVKGMPLIFFIHVVIACVIYRNFY</sequence>
<dbReference type="Proteomes" id="UP000001477">
    <property type="component" value="Chromosome"/>
</dbReference>
<evidence type="ECO:0000313" key="3">
    <source>
        <dbReference type="Proteomes" id="UP000001477"/>
    </source>
</evidence>
<dbReference type="AlphaFoldDB" id="C4ZGH8"/>
<keyword evidence="1" id="KW-1133">Transmembrane helix</keyword>
<name>C4ZGH8_AGARV</name>
<dbReference type="Pfam" id="PF06961">
    <property type="entry name" value="DUF1294"/>
    <property type="match status" value="1"/>
</dbReference>
<evidence type="ECO:0008006" key="4">
    <source>
        <dbReference type="Google" id="ProtNLM"/>
    </source>
</evidence>
<dbReference type="HOGENOM" id="CLU_091970_3_0_9"/>
<accession>C4ZGH8</accession>
<reference evidence="2 3" key="1">
    <citation type="journal article" date="2009" name="Proc. Natl. Acad. Sci. U.S.A.">
        <title>Characterizing a model human gut microbiota composed of members of its two dominant bacterial phyla.</title>
        <authorList>
            <person name="Mahowald M.A."/>
            <person name="Rey F.E."/>
            <person name="Seedorf H."/>
            <person name="Turnbaugh P.J."/>
            <person name="Fulton R.S."/>
            <person name="Wollam A."/>
            <person name="Shah N."/>
            <person name="Wang C."/>
            <person name="Magrini V."/>
            <person name="Wilson R.K."/>
            <person name="Cantarel B.L."/>
            <person name="Coutinho P.M."/>
            <person name="Henrissat B."/>
            <person name="Crock L.W."/>
            <person name="Russell A."/>
            <person name="Verberkmoes N.C."/>
            <person name="Hettich R.L."/>
            <person name="Gordon J.I."/>
        </authorList>
    </citation>
    <scope>NUCLEOTIDE SEQUENCE [LARGE SCALE GENOMIC DNA]</scope>
    <source>
        <strain evidence="3">ATCC 33656 / DSM 3377 / JCM 17463 / KCTC 5835 / LMG 30912 / VPI 0990</strain>
    </source>
</reference>
<gene>
    <name evidence="2" type="ordered locus">EUBREC_1013</name>
</gene>
<feature type="transmembrane region" description="Helical" evidence="1">
    <location>
        <begin position="84"/>
        <end position="106"/>
    </location>
</feature>
<keyword evidence="1" id="KW-0472">Membrane</keyword>
<dbReference type="InterPro" id="IPR010718">
    <property type="entry name" value="DUF1294"/>
</dbReference>
<dbReference type="KEGG" id="ere:EUBREC_1013"/>
<evidence type="ECO:0000313" key="2">
    <source>
        <dbReference type="EMBL" id="ACR74775.1"/>
    </source>
</evidence>
<dbReference type="EMBL" id="CP001107">
    <property type="protein sequence ID" value="ACR74775.1"/>
    <property type="molecule type" value="Genomic_DNA"/>
</dbReference>
<keyword evidence="1" id="KW-0812">Transmembrane</keyword>
<evidence type="ECO:0000256" key="1">
    <source>
        <dbReference type="SAM" id="Phobius"/>
    </source>
</evidence>
<organism evidence="2 3">
    <name type="scientific">Agathobacter rectalis (strain ATCC 33656 / DSM 3377 / JCM 17463 / KCTC 5835 / VPI 0990)</name>
    <name type="common">Eubacterium rectale</name>
    <dbReference type="NCBI Taxonomy" id="515619"/>
    <lineage>
        <taxon>Bacteria</taxon>
        <taxon>Bacillati</taxon>
        <taxon>Bacillota</taxon>
        <taxon>Clostridia</taxon>
        <taxon>Lachnospirales</taxon>
        <taxon>Lachnospiraceae</taxon>
        <taxon>Agathobacter</taxon>
    </lineage>
</organism>
<feature type="transmembrane region" description="Helical" evidence="1">
    <location>
        <begin position="20"/>
        <end position="39"/>
    </location>
</feature>
<dbReference type="PaxDb" id="515619-EUBREC_1013"/>
<dbReference type="STRING" id="515619.EUBREC_1013"/>
<proteinExistence type="predicted"/>